<gene>
    <name evidence="2" type="ORF">AWC35_04230</name>
</gene>
<dbReference type="OrthoDB" id="1425928at2"/>
<keyword evidence="3" id="KW-1185">Reference proteome</keyword>
<proteinExistence type="predicted"/>
<dbReference type="InterPro" id="IPR007345">
    <property type="entry name" value="Polysacch_pyruvyl_Trfase"/>
</dbReference>
<feature type="domain" description="Polysaccharide pyruvyl transferase" evidence="1">
    <location>
        <begin position="21"/>
        <end position="334"/>
    </location>
</feature>
<dbReference type="Pfam" id="PF04230">
    <property type="entry name" value="PS_pyruv_trans"/>
    <property type="match status" value="1"/>
</dbReference>
<protein>
    <recommendedName>
        <fullName evidence="1">Polysaccharide pyruvyl transferase domain-containing protein</fullName>
    </recommendedName>
</protein>
<name>A0A250AXP2_9GAMM</name>
<sequence length="396" mass="45548">MFNDNSNNRIVVFYGAFDRYNYGDNLMPILFEMYLRKFHHGKLDNIEFMYSSIKDSDLREYDCKPTIAMRSLIDTDALPENSTIVVVGGEVLRADVSTLFLHVQHSHSVVNFLKIVKRIFPSFLVKIAKMKYGTYWDYPYIPDVSSFSKKINIVYNTVGGEPHNSQMDKIGKSEYVSVRDKRTYQALSAFDNIHLVPDSVLMVSSIIDREYLEKKVRSDILNYVKDKRYIVLQACPYKVDFSAKEVADELNLVREKYNIDIVLLPIGYASGHDDIVFLEKVLSYYKEKFILFNGLSVWEIMYIIASSAGFYGTSLHGVITAMSFHVPHYCINSDIKKLVSFLDTWSVSPYNKPIKIDQIHETINKNSDKSIAELQTAVNKAQKIIFNSIDDISDIL</sequence>
<evidence type="ECO:0000259" key="1">
    <source>
        <dbReference type="Pfam" id="PF04230"/>
    </source>
</evidence>
<dbReference type="AlphaFoldDB" id="A0A250AXP2"/>
<accession>A0A250AXP2</accession>
<dbReference type="Proteomes" id="UP000217182">
    <property type="component" value="Chromosome"/>
</dbReference>
<organism evidence="2 3">
    <name type="scientific">Gibbsiella quercinecans</name>
    <dbReference type="NCBI Taxonomy" id="929813"/>
    <lineage>
        <taxon>Bacteria</taxon>
        <taxon>Pseudomonadati</taxon>
        <taxon>Pseudomonadota</taxon>
        <taxon>Gammaproteobacteria</taxon>
        <taxon>Enterobacterales</taxon>
        <taxon>Yersiniaceae</taxon>
        <taxon>Gibbsiella</taxon>
    </lineage>
</organism>
<dbReference type="KEGG" id="gqu:AWC35_04230"/>
<dbReference type="RefSeq" id="WP_095845215.1">
    <property type="nucleotide sequence ID" value="NZ_CP014136.1"/>
</dbReference>
<reference evidence="2 3" key="1">
    <citation type="submission" date="2016-01" db="EMBL/GenBank/DDBJ databases">
        <authorList>
            <person name="Oliw E.H."/>
        </authorList>
    </citation>
    <scope>NUCLEOTIDE SEQUENCE [LARGE SCALE GENOMIC DNA]</scope>
    <source>
        <strain evidence="2 3">FRB97</strain>
    </source>
</reference>
<evidence type="ECO:0000313" key="3">
    <source>
        <dbReference type="Proteomes" id="UP000217182"/>
    </source>
</evidence>
<evidence type="ECO:0000313" key="2">
    <source>
        <dbReference type="EMBL" id="ATA18615.1"/>
    </source>
</evidence>
<dbReference type="EMBL" id="CP014136">
    <property type="protein sequence ID" value="ATA18615.1"/>
    <property type="molecule type" value="Genomic_DNA"/>
</dbReference>